<protein>
    <recommendedName>
        <fullName evidence="2">Peptidase M1</fullName>
    </recommendedName>
</protein>
<reference evidence="1" key="1">
    <citation type="journal article" date="2015" name="Proc. Natl. Acad. Sci. U.S.A.">
        <title>Networks of energetic and metabolic interactions define dynamics in microbial communities.</title>
        <authorList>
            <person name="Embree M."/>
            <person name="Liu J.K."/>
            <person name="Al-Bassam M.M."/>
            <person name="Zengler K."/>
        </authorList>
    </citation>
    <scope>NUCLEOTIDE SEQUENCE</scope>
</reference>
<evidence type="ECO:0000313" key="1">
    <source>
        <dbReference type="EMBL" id="KUG15536.1"/>
    </source>
</evidence>
<dbReference type="InterPro" id="IPR047803">
    <property type="entry name" value="DCD1A/B-like"/>
</dbReference>
<proteinExistence type="predicted"/>
<evidence type="ECO:0008006" key="2">
    <source>
        <dbReference type="Google" id="ProtNLM"/>
    </source>
</evidence>
<organism evidence="1">
    <name type="scientific">hydrocarbon metagenome</name>
    <dbReference type="NCBI Taxonomy" id="938273"/>
    <lineage>
        <taxon>unclassified sequences</taxon>
        <taxon>metagenomes</taxon>
        <taxon>ecological metagenomes</taxon>
    </lineage>
</organism>
<sequence>MKLIAVIIALCLLTGSAAALSLPHMAFFTRPTITPDLVHVASFEGGERFQAGDYPVIVLTGSYREMGWQYGGLMKTELNEEYAFLLDTLTKRGFTQEEIRQAGQEITALYPQRVKEIFIGMAETSGLTPDDIAVLYYGAIFQLIAKPPVPVSCSYLAAWGDYTKDGSVVVSRNWDLDDAVMPFTKWYVLTVYRPTDGSNSIATWSPVGMRPETFMNSKGIFIADDNSGLADTAPETRPEFITEFFRFMLDYSDLKGLDAGIRGASPDVAWIVDVAGPDGSYVYEKTTNRTLVRTGDGVIAAANHFVDPSWNLPAPPAHSLNRYNNLLRQAEEAKGSIDAARMMQIRDVCLEDGGSKFCHSELFGAKYSSNHQVVFVPESRTLWMKAMDRDWQKVELAPLFGK</sequence>
<dbReference type="PANTHER" id="PTHR35190:SF2">
    <property type="entry name" value="PROTEIN DCD1B"/>
    <property type="match status" value="1"/>
</dbReference>
<dbReference type="InterPro" id="IPR047794">
    <property type="entry name" value="C45_proenzyme-like"/>
</dbReference>
<dbReference type="PANTHER" id="PTHR35190">
    <property type="entry name" value="PROTEIN DCD1B"/>
    <property type="match status" value="1"/>
</dbReference>
<name>A0A0W8F3S0_9ZZZZ</name>
<comment type="caution">
    <text evidence="1">The sequence shown here is derived from an EMBL/GenBank/DDBJ whole genome shotgun (WGS) entry which is preliminary data.</text>
</comment>
<gene>
    <name evidence="1" type="ORF">ASZ90_014816</name>
</gene>
<dbReference type="NCBIfam" id="NF040521">
    <property type="entry name" value="C45_proenzyme"/>
    <property type="match status" value="1"/>
</dbReference>
<dbReference type="AlphaFoldDB" id="A0A0W8F3S0"/>
<dbReference type="EMBL" id="LNQE01001551">
    <property type="protein sequence ID" value="KUG15536.1"/>
    <property type="molecule type" value="Genomic_DNA"/>
</dbReference>
<dbReference type="Gene3D" id="3.60.60.10">
    <property type="entry name" value="Penicillin V Acylase, Chain A"/>
    <property type="match status" value="1"/>
</dbReference>
<accession>A0A0W8F3S0</accession>